<sequence length="30" mass="3503">MVPYNVKSFITTLMMALSQPRSTLRYILNN</sequence>
<name>A0A2P2P924_RHIMU</name>
<accession>A0A2P2P924</accession>
<reference evidence="1" key="1">
    <citation type="submission" date="2018-02" db="EMBL/GenBank/DDBJ databases">
        <title>Rhizophora mucronata_Transcriptome.</title>
        <authorList>
            <person name="Meera S.P."/>
            <person name="Sreeshan A."/>
            <person name="Augustine A."/>
        </authorList>
    </citation>
    <scope>NUCLEOTIDE SEQUENCE</scope>
    <source>
        <tissue evidence="1">Leaf</tissue>
    </source>
</reference>
<evidence type="ECO:0000313" key="1">
    <source>
        <dbReference type="EMBL" id="MBX51121.1"/>
    </source>
</evidence>
<proteinExistence type="predicted"/>
<dbReference type="EMBL" id="GGEC01070637">
    <property type="protein sequence ID" value="MBX51121.1"/>
    <property type="molecule type" value="Transcribed_RNA"/>
</dbReference>
<dbReference type="AlphaFoldDB" id="A0A2P2P924"/>
<organism evidence="1">
    <name type="scientific">Rhizophora mucronata</name>
    <name type="common">Asiatic mangrove</name>
    <dbReference type="NCBI Taxonomy" id="61149"/>
    <lineage>
        <taxon>Eukaryota</taxon>
        <taxon>Viridiplantae</taxon>
        <taxon>Streptophyta</taxon>
        <taxon>Embryophyta</taxon>
        <taxon>Tracheophyta</taxon>
        <taxon>Spermatophyta</taxon>
        <taxon>Magnoliopsida</taxon>
        <taxon>eudicotyledons</taxon>
        <taxon>Gunneridae</taxon>
        <taxon>Pentapetalae</taxon>
        <taxon>rosids</taxon>
        <taxon>fabids</taxon>
        <taxon>Malpighiales</taxon>
        <taxon>Rhizophoraceae</taxon>
        <taxon>Rhizophora</taxon>
    </lineage>
</organism>
<protein>
    <submittedName>
        <fullName evidence="1">Uncharacterized protein</fullName>
    </submittedName>
</protein>